<dbReference type="InterPro" id="IPR011009">
    <property type="entry name" value="Kinase-like_dom_sf"/>
</dbReference>
<evidence type="ECO:0000313" key="3">
    <source>
        <dbReference type="EMBL" id="KAK3346874.1"/>
    </source>
</evidence>
<dbReference type="SUPFAM" id="SSF56112">
    <property type="entry name" value="Protein kinase-like (PK-like)"/>
    <property type="match status" value="1"/>
</dbReference>
<dbReference type="Gene3D" id="1.10.510.10">
    <property type="entry name" value="Transferase(Phosphotransferase) domain 1"/>
    <property type="match status" value="1"/>
</dbReference>
<feature type="region of interest" description="Disordered" evidence="1">
    <location>
        <begin position="1"/>
        <end position="37"/>
    </location>
</feature>
<dbReference type="GO" id="GO:0004674">
    <property type="term" value="F:protein serine/threonine kinase activity"/>
    <property type="evidence" value="ECO:0007669"/>
    <property type="project" value="TreeGrafter"/>
</dbReference>
<keyword evidence="3" id="KW-0418">Kinase</keyword>
<feature type="domain" description="Protein kinase" evidence="2">
    <location>
        <begin position="248"/>
        <end position="577"/>
    </location>
</feature>
<dbReference type="CDD" id="cd00180">
    <property type="entry name" value="PKc"/>
    <property type="match status" value="1"/>
</dbReference>
<dbReference type="PANTHER" id="PTHR24359">
    <property type="entry name" value="SERINE/THREONINE-PROTEIN KINASE SBK1"/>
    <property type="match status" value="1"/>
</dbReference>
<sequence length="600" mass="68540">MPETARVPGANGSAALGDQKNVQIVRDRGEKQHRAENARLTKRKAIAVASIPGSNNPRRLGVIEEVGRKLDKAHQRSSLFSSDNSFISRSKFDEIITPEVVLDIVSDLDSFKHESPKTRNKLAQDIYYGDGVQGPRRRLLGVLLGIDRVGDLKQHMEDGITDDCLPLTTEPGPDGEEECMLYCERHGRNHMVIEQYPRPDTRRQFSRWSRILMPTFIISKRNAKHNHYVLERGDPLPMTVPDVSLAVNASSAAMCQGGFGEVIPVRIDASGGKFEHHTLLNPKQLFALKRLKHEFGEDAEKHRNEFEMEVRSLLYADNRADCHGRVDGKKESNDVHLIPLLATFEVWDPQSNLRTYYLLFDWAEGNLKDFWKSNTNMIRDKASLPWLAEQFYQLVRALHIMHNDRQFILSNKTESNLFGRHGDIKPSNFLYFELADGRKIFVIGDFGLGRLHSKMSRSKQDPKDIPMTATYRAPEFDLENGTISPRSDLFSMGCVFLEHITWFFYGNQGVDEFSAARLETGAKYGFEEDTFFALSSDHRTAGLKGKVKDWIDTRLRCHPDCSEYLYKMLDLIEHGMLHPDSEKRLKSEMLRKDLATLSLQ</sequence>
<dbReference type="InterPro" id="IPR000719">
    <property type="entry name" value="Prot_kinase_dom"/>
</dbReference>
<dbReference type="GO" id="GO:0005524">
    <property type="term" value="F:ATP binding"/>
    <property type="evidence" value="ECO:0007669"/>
    <property type="project" value="InterPro"/>
</dbReference>
<proteinExistence type="predicted"/>
<accession>A0AAJ0HCT5</accession>
<dbReference type="PROSITE" id="PS50011">
    <property type="entry name" value="PROTEIN_KINASE_DOM"/>
    <property type="match status" value="1"/>
</dbReference>
<evidence type="ECO:0000256" key="1">
    <source>
        <dbReference type="SAM" id="MobiDB-lite"/>
    </source>
</evidence>
<keyword evidence="4" id="KW-1185">Reference proteome</keyword>
<dbReference type="PROSITE" id="PS00028">
    <property type="entry name" value="ZINC_FINGER_C2H2_1"/>
    <property type="match status" value="1"/>
</dbReference>
<dbReference type="EMBL" id="JAUIQD010000006">
    <property type="protein sequence ID" value="KAK3346874.1"/>
    <property type="molecule type" value="Genomic_DNA"/>
</dbReference>
<organism evidence="3 4">
    <name type="scientific">Lasiosphaeria hispida</name>
    <dbReference type="NCBI Taxonomy" id="260671"/>
    <lineage>
        <taxon>Eukaryota</taxon>
        <taxon>Fungi</taxon>
        <taxon>Dikarya</taxon>
        <taxon>Ascomycota</taxon>
        <taxon>Pezizomycotina</taxon>
        <taxon>Sordariomycetes</taxon>
        <taxon>Sordariomycetidae</taxon>
        <taxon>Sordariales</taxon>
        <taxon>Lasiosphaeriaceae</taxon>
        <taxon>Lasiosphaeria</taxon>
    </lineage>
</organism>
<dbReference type="AlphaFoldDB" id="A0AAJ0HCT5"/>
<evidence type="ECO:0000313" key="4">
    <source>
        <dbReference type="Proteomes" id="UP001275084"/>
    </source>
</evidence>
<reference evidence="3" key="2">
    <citation type="submission" date="2023-06" db="EMBL/GenBank/DDBJ databases">
        <authorList>
            <consortium name="Lawrence Berkeley National Laboratory"/>
            <person name="Haridas S."/>
            <person name="Hensen N."/>
            <person name="Bonometti L."/>
            <person name="Westerberg I."/>
            <person name="Brannstrom I.O."/>
            <person name="Guillou S."/>
            <person name="Cros-Aarteil S."/>
            <person name="Calhoun S."/>
            <person name="Kuo A."/>
            <person name="Mondo S."/>
            <person name="Pangilinan J."/>
            <person name="Riley R."/>
            <person name="Labutti K."/>
            <person name="Andreopoulos B."/>
            <person name="Lipzen A."/>
            <person name="Chen C."/>
            <person name="Yanf M."/>
            <person name="Daum C."/>
            <person name="Ng V."/>
            <person name="Clum A."/>
            <person name="Steindorff A."/>
            <person name="Ohm R."/>
            <person name="Martin F."/>
            <person name="Silar P."/>
            <person name="Natvig D."/>
            <person name="Lalanne C."/>
            <person name="Gautier V."/>
            <person name="Ament-Velasquez S.L."/>
            <person name="Kruys A."/>
            <person name="Hutchinson M.I."/>
            <person name="Powell A.J."/>
            <person name="Barry K."/>
            <person name="Miller A.N."/>
            <person name="Grigoriev I.V."/>
            <person name="Debuchy R."/>
            <person name="Gladieux P."/>
            <person name="Thoren M.H."/>
            <person name="Johannesson H."/>
        </authorList>
    </citation>
    <scope>NUCLEOTIDE SEQUENCE</scope>
    <source>
        <strain evidence="3">CBS 955.72</strain>
    </source>
</reference>
<dbReference type="Pfam" id="PF00069">
    <property type="entry name" value="Pkinase"/>
    <property type="match status" value="1"/>
</dbReference>
<feature type="compositionally biased region" description="Basic and acidic residues" evidence="1">
    <location>
        <begin position="25"/>
        <end position="37"/>
    </location>
</feature>
<keyword evidence="3" id="KW-0808">Transferase</keyword>
<protein>
    <submittedName>
        <fullName evidence="3">Protein kinase</fullName>
    </submittedName>
</protein>
<name>A0AAJ0HCT5_9PEZI</name>
<comment type="caution">
    <text evidence="3">The sequence shown here is derived from an EMBL/GenBank/DDBJ whole genome shotgun (WGS) entry which is preliminary data.</text>
</comment>
<reference evidence="3" key="1">
    <citation type="journal article" date="2023" name="Mol. Phylogenet. Evol.">
        <title>Genome-scale phylogeny and comparative genomics of the fungal order Sordariales.</title>
        <authorList>
            <person name="Hensen N."/>
            <person name="Bonometti L."/>
            <person name="Westerberg I."/>
            <person name="Brannstrom I.O."/>
            <person name="Guillou S."/>
            <person name="Cros-Aarteil S."/>
            <person name="Calhoun S."/>
            <person name="Haridas S."/>
            <person name="Kuo A."/>
            <person name="Mondo S."/>
            <person name="Pangilinan J."/>
            <person name="Riley R."/>
            <person name="LaButti K."/>
            <person name="Andreopoulos B."/>
            <person name="Lipzen A."/>
            <person name="Chen C."/>
            <person name="Yan M."/>
            <person name="Daum C."/>
            <person name="Ng V."/>
            <person name="Clum A."/>
            <person name="Steindorff A."/>
            <person name="Ohm R.A."/>
            <person name="Martin F."/>
            <person name="Silar P."/>
            <person name="Natvig D.O."/>
            <person name="Lalanne C."/>
            <person name="Gautier V."/>
            <person name="Ament-Velasquez S.L."/>
            <person name="Kruys A."/>
            <person name="Hutchinson M.I."/>
            <person name="Powell A.J."/>
            <person name="Barry K."/>
            <person name="Miller A.N."/>
            <person name="Grigoriev I.V."/>
            <person name="Debuchy R."/>
            <person name="Gladieux P."/>
            <person name="Hiltunen Thoren M."/>
            <person name="Johannesson H."/>
        </authorList>
    </citation>
    <scope>NUCLEOTIDE SEQUENCE</scope>
    <source>
        <strain evidence="3">CBS 955.72</strain>
    </source>
</reference>
<dbReference type="SMART" id="SM00220">
    <property type="entry name" value="S_TKc"/>
    <property type="match status" value="1"/>
</dbReference>
<gene>
    <name evidence="3" type="ORF">B0T25DRAFT_571979</name>
</gene>
<dbReference type="Proteomes" id="UP001275084">
    <property type="component" value="Unassembled WGS sequence"/>
</dbReference>
<dbReference type="PANTHER" id="PTHR24359:SF37">
    <property type="entry name" value="PROTEIN KINASE DOMAIN-CONTAINING PROTEIN"/>
    <property type="match status" value="1"/>
</dbReference>
<evidence type="ECO:0000259" key="2">
    <source>
        <dbReference type="PROSITE" id="PS50011"/>
    </source>
</evidence>
<dbReference type="InterPro" id="IPR013087">
    <property type="entry name" value="Znf_C2H2_type"/>
</dbReference>